<accession>A0A8S5UBB5</accession>
<feature type="transmembrane region" description="Helical" evidence="1">
    <location>
        <begin position="59"/>
        <end position="80"/>
    </location>
</feature>
<keyword evidence="1" id="KW-0472">Membrane</keyword>
<protein>
    <submittedName>
        <fullName evidence="2">Uncharacterized protein</fullName>
    </submittedName>
</protein>
<keyword evidence="1" id="KW-0812">Transmembrane</keyword>
<feature type="transmembrane region" description="Helical" evidence="1">
    <location>
        <begin position="6"/>
        <end position="29"/>
    </location>
</feature>
<feature type="transmembrane region" description="Helical" evidence="1">
    <location>
        <begin position="86"/>
        <end position="103"/>
    </location>
</feature>
<keyword evidence="1" id="KW-1133">Transmembrane helix</keyword>
<dbReference type="EMBL" id="BK016061">
    <property type="protein sequence ID" value="DAF91769.1"/>
    <property type="molecule type" value="Genomic_DNA"/>
</dbReference>
<evidence type="ECO:0000313" key="2">
    <source>
        <dbReference type="EMBL" id="DAF91769.1"/>
    </source>
</evidence>
<proteinExistence type="predicted"/>
<evidence type="ECO:0000256" key="1">
    <source>
        <dbReference type="SAM" id="Phobius"/>
    </source>
</evidence>
<organism evidence="2">
    <name type="scientific">Caudovirales sp. ctcT39</name>
    <dbReference type="NCBI Taxonomy" id="2825769"/>
    <lineage>
        <taxon>Viruses</taxon>
        <taxon>Duplodnaviria</taxon>
        <taxon>Heunggongvirae</taxon>
        <taxon>Uroviricota</taxon>
        <taxon>Caudoviricetes</taxon>
    </lineage>
</organism>
<sequence>MSDAIFIVTALLPEFAGPVLPAGLLIWGIRKFMRVRRLRRSLMATKGDAAARQMEYDRIGAGVISFWGWAGLPVVLAAALSLGMEWGKALTCAALCGGVILYGSQRLKSRYSRDFKEKVVRAGLEKIFENLSFQPDGGLGEDVLRSSELLPSGRTDCHDLITARYRGLDFSQCDIRIQDGSGGVSTTEDSREGSRAVPADVFQGRVMRFAADPPVSVLCWWCGAISARPACSQIRGPGSRWKRNLRPLRSAS</sequence>
<name>A0A8S5UBB5_9CAUD</name>
<reference evidence="2" key="1">
    <citation type="journal article" date="2021" name="Proc. Natl. Acad. Sci. U.S.A.">
        <title>A Catalog of Tens of Thousands of Viruses from Human Metagenomes Reveals Hidden Associations with Chronic Diseases.</title>
        <authorList>
            <person name="Tisza M.J."/>
            <person name="Buck C.B."/>
        </authorList>
    </citation>
    <scope>NUCLEOTIDE SEQUENCE</scope>
    <source>
        <strain evidence="2">CtcT39</strain>
    </source>
</reference>